<dbReference type="EMBL" id="OP114730">
    <property type="protein sequence ID" value="UYE94798.1"/>
    <property type="molecule type" value="Genomic_DNA"/>
</dbReference>
<accession>A0A9X9P1U8</accession>
<organism evidence="1 2">
    <name type="scientific">Klebsiella phage SBP</name>
    <dbReference type="NCBI Taxonomy" id="2973661"/>
    <lineage>
        <taxon>Viruses</taxon>
        <taxon>Duplodnaviria</taxon>
        <taxon>Heunggongvirae</taxon>
        <taxon>Uroviricota</taxon>
        <taxon>Caudoviricetes</taxon>
        <taxon>Jameshumphriesvirinae</taxon>
        <taxon>Zewailvirus</taxon>
        <taxon>Zewailvirus SBP</taxon>
    </lineage>
</organism>
<sequence length="68" mass="7826">MGLVKTSDIKPGDKFNIMGMEMFVKNIRYIDNMIHFTFENIRTVINPSQTVAVVNVTFNNDTWVSTIQ</sequence>
<keyword evidence="2" id="KW-1185">Reference proteome</keyword>
<evidence type="ECO:0000313" key="2">
    <source>
        <dbReference type="Proteomes" id="UP001163296"/>
    </source>
</evidence>
<reference evidence="1" key="1">
    <citation type="submission" date="2022-07" db="EMBL/GenBank/DDBJ databases">
        <authorList>
            <person name="Asif M."/>
            <person name="Alvi I.A."/>
            <person name="Rehman S.U."/>
        </authorList>
    </citation>
    <scope>NUCLEOTIDE SEQUENCE</scope>
</reference>
<evidence type="ECO:0000313" key="1">
    <source>
        <dbReference type="EMBL" id="UYE94798.1"/>
    </source>
</evidence>
<name>A0A9X9P1U8_9CAUD</name>
<dbReference type="Proteomes" id="UP001163296">
    <property type="component" value="Segment"/>
</dbReference>
<gene>
    <name evidence="1" type="ORF">SBP_00046</name>
</gene>
<proteinExistence type="predicted"/>
<protein>
    <submittedName>
        <fullName evidence="1">Uncharacterized protein</fullName>
    </submittedName>
</protein>